<dbReference type="EC" id="2.5.1.18" evidence="3"/>
<evidence type="ECO:0000313" key="3">
    <source>
        <dbReference type="EMBL" id="ASM71657.1"/>
    </source>
</evidence>
<feature type="domain" description="GST N-terminal" evidence="1">
    <location>
        <begin position="1"/>
        <end position="81"/>
    </location>
</feature>
<evidence type="ECO:0000259" key="2">
    <source>
        <dbReference type="PROSITE" id="PS50405"/>
    </source>
</evidence>
<dbReference type="PROSITE" id="PS50404">
    <property type="entry name" value="GST_NTER"/>
    <property type="match status" value="1"/>
</dbReference>
<dbReference type="PANTHER" id="PTHR44051">
    <property type="entry name" value="GLUTATHIONE S-TRANSFERASE-RELATED"/>
    <property type="match status" value="1"/>
</dbReference>
<evidence type="ECO:0000313" key="4">
    <source>
        <dbReference type="Proteomes" id="UP000199754"/>
    </source>
</evidence>
<dbReference type="Gene3D" id="1.20.1050.10">
    <property type="match status" value="1"/>
</dbReference>
<dbReference type="EMBL" id="CP022415">
    <property type="protein sequence ID" value="ASM71657.1"/>
    <property type="molecule type" value="Genomic_DNA"/>
</dbReference>
<dbReference type="AlphaFoldDB" id="A0A221JYJ6"/>
<keyword evidence="4" id="KW-1185">Reference proteome</keyword>
<protein>
    <submittedName>
        <fullName evidence="3">Glutathione S-transferase GST-4.5</fullName>
        <ecNumber evidence="3">2.5.1.18</ecNumber>
    </submittedName>
</protein>
<dbReference type="SUPFAM" id="SSF47616">
    <property type="entry name" value="GST C-terminal domain-like"/>
    <property type="match status" value="1"/>
</dbReference>
<evidence type="ECO:0000259" key="1">
    <source>
        <dbReference type="PROSITE" id="PS50404"/>
    </source>
</evidence>
<accession>A0A221JYJ6</accession>
<gene>
    <name evidence="3" type="primary">gst</name>
    <name evidence="3" type="ORF">SULPSESMR1_00826</name>
</gene>
<dbReference type="Gene3D" id="3.40.30.10">
    <property type="entry name" value="Glutaredoxin"/>
    <property type="match status" value="1"/>
</dbReference>
<reference evidence="3 4" key="1">
    <citation type="submission" date="2017-07" db="EMBL/GenBank/DDBJ databases">
        <title>Genome Sequence of Sulfitobacter pseudonitzschiae Strain SMR1 Isolated from a culture of the Diatom Skeletonema marinoi.</title>
        <authorList>
            <person name="Topel M."/>
            <person name="Pinder M.I.M."/>
            <person name="Johansson O.N."/>
            <person name="Kourtchenko O."/>
            <person name="Godhe A."/>
            <person name="Clarke A.K."/>
        </authorList>
    </citation>
    <scope>NUCLEOTIDE SEQUENCE [LARGE SCALE GENOMIC DNA]</scope>
    <source>
        <strain evidence="3 4">SMR1</strain>
    </source>
</reference>
<dbReference type="GO" id="GO:0004364">
    <property type="term" value="F:glutathione transferase activity"/>
    <property type="evidence" value="ECO:0007669"/>
    <property type="project" value="UniProtKB-EC"/>
</dbReference>
<dbReference type="InterPro" id="IPR004045">
    <property type="entry name" value="Glutathione_S-Trfase_N"/>
</dbReference>
<dbReference type="SFLD" id="SFLDS00019">
    <property type="entry name" value="Glutathione_Transferase_(cytos"/>
    <property type="match status" value="1"/>
</dbReference>
<proteinExistence type="predicted"/>
<dbReference type="InterPro" id="IPR040079">
    <property type="entry name" value="Glutathione_S-Trfase"/>
</dbReference>
<dbReference type="OrthoDB" id="7583243at2"/>
<keyword evidence="3" id="KW-0808">Transferase</keyword>
<dbReference type="STRING" id="1402135.SAMN05444149_10562"/>
<name>A0A221JYJ6_9RHOB</name>
<dbReference type="Pfam" id="PF13409">
    <property type="entry name" value="GST_N_2"/>
    <property type="match status" value="1"/>
</dbReference>
<dbReference type="CDD" id="cd03057">
    <property type="entry name" value="GST_N_Beta"/>
    <property type="match status" value="1"/>
</dbReference>
<dbReference type="PROSITE" id="PS50405">
    <property type="entry name" value="GST_CTER"/>
    <property type="match status" value="1"/>
</dbReference>
<dbReference type="InterPro" id="IPR010987">
    <property type="entry name" value="Glutathione-S-Trfase_C-like"/>
</dbReference>
<dbReference type="PANTHER" id="PTHR44051:SF8">
    <property type="entry name" value="GLUTATHIONE S-TRANSFERASE GSTA"/>
    <property type="match status" value="1"/>
</dbReference>
<sequence>MTYVLHYAPDNASLIVRLALDHADLPYEARLVDRASRAQTCDTYRALNPNGLIPTLETPQGALFETGAILLWLADTHGGLGPARDAAQRGNWLKWLFFVSNTLHPALRMTFYPEKYTGDDRHDQARLRRHLQQQITTSLRNLDAAATDWQFHAPTVLDFYIAGCLRWCAVYPADTDRSWFDLAAFPALHTTCLRVEALPACATLIRAEGLGDTPFTAPRAPTPPQGSAT</sequence>
<dbReference type="SUPFAM" id="SSF52833">
    <property type="entry name" value="Thioredoxin-like"/>
    <property type="match status" value="1"/>
</dbReference>
<dbReference type="KEGG" id="spse:SULPSESMR1_00826"/>
<organism evidence="3 4">
    <name type="scientific">Pseudosulfitobacter pseudonitzschiae</name>
    <dbReference type="NCBI Taxonomy" id="1402135"/>
    <lineage>
        <taxon>Bacteria</taxon>
        <taxon>Pseudomonadati</taxon>
        <taxon>Pseudomonadota</taxon>
        <taxon>Alphaproteobacteria</taxon>
        <taxon>Rhodobacterales</taxon>
        <taxon>Roseobacteraceae</taxon>
        <taxon>Pseudosulfitobacter</taxon>
    </lineage>
</organism>
<dbReference type="InterPro" id="IPR036282">
    <property type="entry name" value="Glutathione-S-Trfase_C_sf"/>
</dbReference>
<dbReference type="InterPro" id="IPR036249">
    <property type="entry name" value="Thioredoxin-like_sf"/>
</dbReference>
<dbReference type="Proteomes" id="UP000199754">
    <property type="component" value="Chromosome"/>
</dbReference>
<feature type="domain" description="GST C-terminal" evidence="2">
    <location>
        <begin position="85"/>
        <end position="215"/>
    </location>
</feature>